<dbReference type="Proteomes" id="UP000000707">
    <property type="component" value="Unassembled WGS sequence"/>
</dbReference>
<evidence type="ECO:0000256" key="1">
    <source>
        <dbReference type="ARBA" id="ARBA00009953"/>
    </source>
</evidence>
<proteinExistence type="inferred from homology"/>
<feature type="domain" description="RPAP1 C-terminal" evidence="3">
    <location>
        <begin position="274"/>
        <end position="345"/>
    </location>
</feature>
<reference evidence="5 6" key="1">
    <citation type="journal article" date="2011" name="Proc. Natl. Acad. Sci. U.S.A.">
        <title>Comparative genomics of xylose-fermenting fungi for enhanced biofuel production.</title>
        <authorList>
            <person name="Wohlbach D.J."/>
            <person name="Kuo A."/>
            <person name="Sato T.K."/>
            <person name="Potts K.M."/>
            <person name="Salamov A.A."/>
            <person name="LaButti K.M."/>
            <person name="Sun H."/>
            <person name="Clum A."/>
            <person name="Pangilinan J.L."/>
            <person name="Lindquist E.A."/>
            <person name="Lucas S."/>
            <person name="Lapidus A."/>
            <person name="Jin M."/>
            <person name="Gunawan C."/>
            <person name="Balan V."/>
            <person name="Dale B.E."/>
            <person name="Jeffries T.W."/>
            <person name="Zinkel R."/>
            <person name="Barry K.W."/>
            <person name="Grigoriev I.V."/>
            <person name="Gasch A.P."/>
        </authorList>
    </citation>
    <scope>NUCLEOTIDE SEQUENCE [LARGE SCALE GENOMIC DNA]</scope>
    <source>
        <strain evidence="6">ATCC 10573 / BCRC 21748 / CBS 615 / JCM 9827 / NBRC 10315 / NRRL Y-1498 / VKM Y-70</strain>
    </source>
</reference>
<organism evidence="6">
    <name type="scientific">Candida tenuis (strain ATCC 10573 / BCRC 21748 / CBS 615 / JCM 9827 / NBRC 10315 / NRRL Y-1498 / VKM Y-70)</name>
    <name type="common">Yeast</name>
    <name type="synonym">Yamadazyma tenuis</name>
    <dbReference type="NCBI Taxonomy" id="590646"/>
    <lineage>
        <taxon>Eukaryota</taxon>
        <taxon>Fungi</taxon>
        <taxon>Dikarya</taxon>
        <taxon>Ascomycota</taxon>
        <taxon>Saccharomycotina</taxon>
        <taxon>Pichiomycetes</taxon>
        <taxon>Debaryomycetaceae</taxon>
        <taxon>Yamadazyma</taxon>
    </lineage>
</organism>
<evidence type="ECO:0000256" key="2">
    <source>
        <dbReference type="SAM" id="MobiDB-lite"/>
    </source>
</evidence>
<feature type="region of interest" description="Disordered" evidence="2">
    <location>
        <begin position="40"/>
        <end position="68"/>
    </location>
</feature>
<dbReference type="HOGENOM" id="CLU_031074_0_0_1"/>
<keyword evidence="6" id="KW-1185">Reference proteome</keyword>
<dbReference type="InterPro" id="IPR013929">
    <property type="entry name" value="RPAP1_C"/>
</dbReference>
<dbReference type="PANTHER" id="PTHR21483:SF18">
    <property type="entry name" value="RNA POLYMERASE II-ASSOCIATED PROTEIN 1"/>
    <property type="match status" value="1"/>
</dbReference>
<dbReference type="Pfam" id="PF08621">
    <property type="entry name" value="RPAP1_N"/>
    <property type="match status" value="1"/>
</dbReference>
<dbReference type="Pfam" id="PF08620">
    <property type="entry name" value="RPAP1_C"/>
    <property type="match status" value="1"/>
</dbReference>
<gene>
    <name evidence="5" type="ORF">CANTEDRAFT_123169</name>
</gene>
<evidence type="ECO:0000259" key="3">
    <source>
        <dbReference type="Pfam" id="PF08620"/>
    </source>
</evidence>
<comment type="similarity">
    <text evidence="1">Belongs to the RPAP1 family.</text>
</comment>
<accession>G3B5G4</accession>
<feature type="domain" description="RPAP1 N-terminal" evidence="4">
    <location>
        <begin position="75"/>
        <end position="120"/>
    </location>
</feature>
<evidence type="ECO:0000313" key="6">
    <source>
        <dbReference type="Proteomes" id="UP000000707"/>
    </source>
</evidence>
<dbReference type="PANTHER" id="PTHR21483">
    <property type="entry name" value="RNA POLYMERASE II-ASSOCIATED PROTEIN 1"/>
    <property type="match status" value="1"/>
</dbReference>
<dbReference type="AlphaFoldDB" id="G3B5G4"/>
<sequence>MDLVGEIVEKDVGEPTLPLPTDDLDIKKIEDIKKRRESAFTTRLKGRNGGPSVASKFKQNANSQLVSEKGLSEAEKIHKENMEKLGSMSAEEINQEREELLAQLNPDLIQSLMKRAEKREKHVEEPKHTHHEHRHAEGYGEWIGGMKTEFGVKDLTHLDKDDIEKALGISSLNIEDEEKTIKPPKKVRFDTNQEIAPDDYQLVNEDEGNDDVHFTKPKGTIKEYGKDLDLNDPEFYDQLHQKYYPDLPKETSKLAWMTEPVPVQKTSTYESISDMRFDFQGNLIELHAEQDQEKEIPTYLGLHHHSANPHLPGYTLGELVHLSRSVVAGQRCLSIQMLGRILHKLGLHKYNIMPISDDEQDKQFNESVKQLTRHFEKMMWDLIDELRVIESISEASDEKKSTNISVRNYAVEALWLWRQGGGRPKEEETTIDEEIAQII</sequence>
<feature type="compositionally biased region" description="Polar residues" evidence="2">
    <location>
        <begin position="57"/>
        <end position="66"/>
    </location>
</feature>
<dbReference type="EMBL" id="GL996524">
    <property type="protein sequence ID" value="EGV63216.1"/>
    <property type="molecule type" value="Genomic_DNA"/>
</dbReference>
<evidence type="ECO:0000313" key="5">
    <source>
        <dbReference type="EMBL" id="EGV63216.1"/>
    </source>
</evidence>
<name>G3B5G4_CANTC</name>
<dbReference type="eggNOG" id="KOG1894">
    <property type="taxonomic scope" value="Eukaryota"/>
</dbReference>
<dbReference type="InterPro" id="IPR039913">
    <property type="entry name" value="RPAP1/Rba50"/>
</dbReference>
<dbReference type="OrthoDB" id="348201at2759"/>
<evidence type="ECO:0000259" key="4">
    <source>
        <dbReference type="Pfam" id="PF08621"/>
    </source>
</evidence>
<dbReference type="InterPro" id="IPR013930">
    <property type="entry name" value="RPAP1_N"/>
</dbReference>
<protein>
    <recommendedName>
        <fullName evidence="7">RNA polymerase II-associated protein RBA50</fullName>
    </recommendedName>
</protein>
<dbReference type="GO" id="GO:0006366">
    <property type="term" value="P:transcription by RNA polymerase II"/>
    <property type="evidence" value="ECO:0007669"/>
    <property type="project" value="InterPro"/>
</dbReference>
<evidence type="ECO:0008006" key="7">
    <source>
        <dbReference type="Google" id="ProtNLM"/>
    </source>
</evidence>